<dbReference type="Proteomes" id="UP000619376">
    <property type="component" value="Unassembled WGS sequence"/>
</dbReference>
<evidence type="ECO:0000256" key="7">
    <source>
        <dbReference type="ARBA" id="ARBA00022827"/>
    </source>
</evidence>
<dbReference type="SUPFAM" id="SSF143631">
    <property type="entry name" value="ApbE-like"/>
    <property type="match status" value="1"/>
</dbReference>
<evidence type="ECO:0000256" key="3">
    <source>
        <dbReference type="ARBA" id="ARBA00016337"/>
    </source>
</evidence>
<evidence type="ECO:0000256" key="10">
    <source>
        <dbReference type="ARBA" id="ARBA00048540"/>
    </source>
</evidence>
<keyword evidence="8" id="KW-0460">Magnesium</keyword>
<gene>
    <name evidence="11" type="ORF">GCM10017781_10230</name>
</gene>
<evidence type="ECO:0000256" key="1">
    <source>
        <dbReference type="ARBA" id="ARBA00001946"/>
    </source>
</evidence>
<proteinExistence type="predicted"/>
<evidence type="ECO:0000313" key="11">
    <source>
        <dbReference type="EMBL" id="GHF35274.1"/>
    </source>
</evidence>
<comment type="cofactor">
    <cofactor evidence="1">
        <name>Mg(2+)</name>
        <dbReference type="ChEBI" id="CHEBI:18420"/>
    </cofactor>
</comment>
<keyword evidence="5 11" id="KW-0808">Transferase</keyword>
<evidence type="ECO:0000256" key="5">
    <source>
        <dbReference type="ARBA" id="ARBA00022679"/>
    </source>
</evidence>
<dbReference type="EC" id="2.7.1.180" evidence="2"/>
<sequence length="286" mass="29761">MERSVTPALLPVPELTLEALGTHVRASGQGAFAALNEVRRLEGLLTRFRPSPLTRLNAHGELLDPPADVVLAVRHALDVARRTRGLITPTVLGALEAAGYEAAPGDSPVRDAVPVPALDGVVATYEVIRIPAGVRLDLGGTAKSWIAEQAARFLGGDAVLDAGGDLHVQFPQGGTVGIETPDGSPLYVNVGAGVAGVATSSVLKRAWAGGHHVIDPRTGRSADTAFVQVTALAGRVTVAETLAKVALLGADDVLRDVAPPGTRLLAFDRAGHVHTWQDGRWGRWAA</sequence>
<reference evidence="12" key="1">
    <citation type="journal article" date="2019" name="Int. J. Syst. Evol. Microbiol.">
        <title>The Global Catalogue of Microorganisms (GCM) 10K type strain sequencing project: providing services to taxonomists for standard genome sequencing and annotation.</title>
        <authorList>
            <consortium name="The Broad Institute Genomics Platform"/>
            <consortium name="The Broad Institute Genome Sequencing Center for Infectious Disease"/>
            <person name="Wu L."/>
            <person name="Ma J."/>
        </authorList>
    </citation>
    <scope>NUCLEOTIDE SEQUENCE [LARGE SCALE GENOMIC DNA]</scope>
    <source>
        <strain evidence="12">CGMCC 1.18437</strain>
    </source>
</reference>
<keyword evidence="4" id="KW-0285">Flavoprotein</keyword>
<evidence type="ECO:0000256" key="2">
    <source>
        <dbReference type="ARBA" id="ARBA00011955"/>
    </source>
</evidence>
<keyword evidence="7" id="KW-0274">FAD</keyword>
<comment type="caution">
    <text evidence="11">The sequence shown here is derived from an EMBL/GenBank/DDBJ whole genome shotgun (WGS) entry which is preliminary data.</text>
</comment>
<evidence type="ECO:0000313" key="12">
    <source>
        <dbReference type="Proteomes" id="UP000619376"/>
    </source>
</evidence>
<dbReference type="PANTHER" id="PTHR30040:SF2">
    <property type="entry name" value="FAD:PROTEIN FMN TRANSFERASE"/>
    <property type="match status" value="1"/>
</dbReference>
<dbReference type="PANTHER" id="PTHR30040">
    <property type="entry name" value="THIAMINE BIOSYNTHESIS LIPOPROTEIN APBE"/>
    <property type="match status" value="1"/>
</dbReference>
<protein>
    <recommendedName>
        <fullName evidence="3">FAD:protein FMN transferase</fullName>
        <ecNumber evidence="2">2.7.1.180</ecNumber>
    </recommendedName>
    <alternativeName>
        <fullName evidence="9">Flavin transferase</fullName>
    </alternativeName>
</protein>
<keyword evidence="6" id="KW-0479">Metal-binding</keyword>
<evidence type="ECO:0000256" key="6">
    <source>
        <dbReference type="ARBA" id="ARBA00022723"/>
    </source>
</evidence>
<accession>A0ABQ3JIZ1</accession>
<evidence type="ECO:0000256" key="9">
    <source>
        <dbReference type="ARBA" id="ARBA00031306"/>
    </source>
</evidence>
<name>A0ABQ3JIZ1_9DEIO</name>
<organism evidence="11 12">
    <name type="scientific">Deinococcus metalli</name>
    <dbReference type="NCBI Taxonomy" id="1141878"/>
    <lineage>
        <taxon>Bacteria</taxon>
        <taxon>Thermotogati</taxon>
        <taxon>Deinococcota</taxon>
        <taxon>Deinococci</taxon>
        <taxon>Deinococcales</taxon>
        <taxon>Deinococcaceae</taxon>
        <taxon>Deinococcus</taxon>
    </lineage>
</organism>
<dbReference type="EMBL" id="BNAJ01000001">
    <property type="protein sequence ID" value="GHF35274.1"/>
    <property type="molecule type" value="Genomic_DNA"/>
</dbReference>
<comment type="catalytic activity">
    <reaction evidence="10">
        <text>L-threonyl-[protein] + FAD = FMN-L-threonyl-[protein] + AMP + H(+)</text>
        <dbReference type="Rhea" id="RHEA:36847"/>
        <dbReference type="Rhea" id="RHEA-COMP:11060"/>
        <dbReference type="Rhea" id="RHEA-COMP:11061"/>
        <dbReference type="ChEBI" id="CHEBI:15378"/>
        <dbReference type="ChEBI" id="CHEBI:30013"/>
        <dbReference type="ChEBI" id="CHEBI:57692"/>
        <dbReference type="ChEBI" id="CHEBI:74257"/>
        <dbReference type="ChEBI" id="CHEBI:456215"/>
        <dbReference type="EC" id="2.7.1.180"/>
    </reaction>
</comment>
<dbReference type="Gene3D" id="3.10.520.10">
    <property type="entry name" value="ApbE-like domains"/>
    <property type="match status" value="1"/>
</dbReference>
<dbReference type="GO" id="GO:0016740">
    <property type="term" value="F:transferase activity"/>
    <property type="evidence" value="ECO:0007669"/>
    <property type="project" value="UniProtKB-KW"/>
</dbReference>
<evidence type="ECO:0000256" key="4">
    <source>
        <dbReference type="ARBA" id="ARBA00022630"/>
    </source>
</evidence>
<evidence type="ECO:0000256" key="8">
    <source>
        <dbReference type="ARBA" id="ARBA00022842"/>
    </source>
</evidence>
<dbReference type="InterPro" id="IPR003374">
    <property type="entry name" value="ApbE-like_sf"/>
</dbReference>
<keyword evidence="12" id="KW-1185">Reference proteome</keyword>
<dbReference type="InterPro" id="IPR024932">
    <property type="entry name" value="ApbE"/>
</dbReference>
<dbReference type="Pfam" id="PF02424">
    <property type="entry name" value="ApbE"/>
    <property type="match status" value="1"/>
</dbReference>